<feature type="compositionally biased region" description="Low complexity" evidence="1">
    <location>
        <begin position="1"/>
        <end position="10"/>
    </location>
</feature>
<dbReference type="AlphaFoldDB" id="A0A7J8EL65"/>
<protein>
    <submittedName>
        <fullName evidence="2">Uncharacterized protein</fullName>
    </submittedName>
</protein>
<feature type="compositionally biased region" description="Low complexity" evidence="1">
    <location>
        <begin position="167"/>
        <end position="180"/>
    </location>
</feature>
<dbReference type="EMBL" id="JACASE010000009">
    <property type="protein sequence ID" value="KAF6435899.1"/>
    <property type="molecule type" value="Genomic_DNA"/>
</dbReference>
<feature type="compositionally biased region" description="Pro residues" evidence="1">
    <location>
        <begin position="213"/>
        <end position="227"/>
    </location>
</feature>
<sequence length="261" mass="27326">MRIPGPLSPEGGEEPRKATPPSKVGRLNQRRAQAHAASRGQWGLSQWQDTGLPDAGARGRRPGRGAAPQASASRPHGSVRTGVPTPGGSCLPPAPSCWGGPRPGRSAVHVLQRTRRFPGACELDAPQERAGQACPEPPPRVGVTSASRTDLTGPPGTCRSRRRPDPLGASCCGLGAASSSRTEPGRGGPRDVGSRPPTGRHRHRCTWARPPGGAQPPPWRPLSASPLPPFLPPEKRALACAFHCLATERAVRAERSPTEAA</sequence>
<name>A0A7J8EL65_ROUAE</name>
<evidence type="ECO:0000256" key="1">
    <source>
        <dbReference type="SAM" id="MobiDB-lite"/>
    </source>
</evidence>
<feature type="region of interest" description="Disordered" evidence="1">
    <location>
        <begin position="1"/>
        <end position="105"/>
    </location>
</feature>
<keyword evidence="3" id="KW-1185">Reference proteome</keyword>
<accession>A0A7J8EL65</accession>
<gene>
    <name evidence="2" type="ORF">HJG63_012608</name>
</gene>
<proteinExistence type="predicted"/>
<comment type="caution">
    <text evidence="2">The sequence shown here is derived from an EMBL/GenBank/DDBJ whole genome shotgun (WGS) entry which is preliminary data.</text>
</comment>
<evidence type="ECO:0000313" key="3">
    <source>
        <dbReference type="Proteomes" id="UP000593571"/>
    </source>
</evidence>
<feature type="region of interest" description="Disordered" evidence="1">
    <location>
        <begin position="121"/>
        <end position="227"/>
    </location>
</feature>
<organism evidence="2 3">
    <name type="scientific">Rousettus aegyptiacus</name>
    <name type="common">Egyptian fruit bat</name>
    <name type="synonym">Pteropus aegyptiacus</name>
    <dbReference type="NCBI Taxonomy" id="9407"/>
    <lineage>
        <taxon>Eukaryota</taxon>
        <taxon>Metazoa</taxon>
        <taxon>Chordata</taxon>
        <taxon>Craniata</taxon>
        <taxon>Vertebrata</taxon>
        <taxon>Euteleostomi</taxon>
        <taxon>Mammalia</taxon>
        <taxon>Eutheria</taxon>
        <taxon>Laurasiatheria</taxon>
        <taxon>Chiroptera</taxon>
        <taxon>Yinpterochiroptera</taxon>
        <taxon>Pteropodoidea</taxon>
        <taxon>Pteropodidae</taxon>
        <taxon>Rousettinae</taxon>
        <taxon>Rousettus</taxon>
    </lineage>
</organism>
<evidence type="ECO:0000313" key="2">
    <source>
        <dbReference type="EMBL" id="KAF6435899.1"/>
    </source>
</evidence>
<feature type="compositionally biased region" description="Low complexity" evidence="1">
    <location>
        <begin position="64"/>
        <end position="75"/>
    </location>
</feature>
<dbReference type="Proteomes" id="UP000593571">
    <property type="component" value="Unassembled WGS sequence"/>
</dbReference>
<reference evidence="2 3" key="1">
    <citation type="journal article" date="2020" name="Nature">
        <title>Six reference-quality genomes reveal evolution of bat adaptations.</title>
        <authorList>
            <person name="Jebb D."/>
            <person name="Huang Z."/>
            <person name="Pippel M."/>
            <person name="Hughes G.M."/>
            <person name="Lavrichenko K."/>
            <person name="Devanna P."/>
            <person name="Winkler S."/>
            <person name="Jermiin L.S."/>
            <person name="Skirmuntt E.C."/>
            <person name="Katzourakis A."/>
            <person name="Burkitt-Gray L."/>
            <person name="Ray D.A."/>
            <person name="Sullivan K.A.M."/>
            <person name="Roscito J.G."/>
            <person name="Kirilenko B.M."/>
            <person name="Davalos L.M."/>
            <person name="Corthals A.P."/>
            <person name="Power M.L."/>
            <person name="Jones G."/>
            <person name="Ransome R.D."/>
            <person name="Dechmann D.K.N."/>
            <person name="Locatelli A.G."/>
            <person name="Puechmaille S.J."/>
            <person name="Fedrigo O."/>
            <person name="Jarvis E.D."/>
            <person name="Hiller M."/>
            <person name="Vernes S.C."/>
            <person name="Myers E.W."/>
            <person name="Teeling E.C."/>
        </authorList>
    </citation>
    <scope>NUCLEOTIDE SEQUENCE [LARGE SCALE GENOMIC DNA]</scope>
    <source>
        <strain evidence="2">MRouAeg1</strain>
        <tissue evidence="2">Muscle</tissue>
    </source>
</reference>